<feature type="region of interest" description="Disordered" evidence="1">
    <location>
        <begin position="591"/>
        <end position="724"/>
    </location>
</feature>
<dbReference type="Proteomes" id="UP000813385">
    <property type="component" value="Unassembled WGS sequence"/>
</dbReference>
<dbReference type="AlphaFoldDB" id="A0A8K0TVG0"/>
<feature type="compositionally biased region" description="Polar residues" evidence="1">
    <location>
        <begin position="17"/>
        <end position="31"/>
    </location>
</feature>
<sequence>MQRLSSLLPSWDRRKSSASIASTKSGLSATSTDRRPKPLQRLSTTSRIAREDFWPATLDKECDRAARILKSFSTDGYLAPLQDAALSSQVADDDVADSQTSTLAQTFKRIPPRIIQNAAGIAIFTCMRSGLWMTGSGGSGIIIARKADGTWSPPAGIMLHTPTLSFIIGVDIYDCVLVINNMAALEALITKPKVVLGEDIGLTQGPLVSLDSTEDDRRWREFDDTVLIYLKARGQAQVVNLHGCILAERANENERFYSAGVAPADILAGNVSRSVDETRPLFEVIKAAEGRIDADVALINQIAAQPAPGDAVIATPRDSLPASPTSAFGLPGSDDPDPFGVLALEMAGLEIREAGTRLRPSSRQFDYSPSPTSPSFSKFSRQSIQTLMSDSNRGSYMSTRTERTKVSDANGTPNTTPSQCPSDDGASADNIPVLREPDDHEVDYTKIDLTPLRKISGSQSVDGATMTDSSVNSADEQSRAGSSITDDAATKASSVYTKDEELSQDGNDDDLDDADDEGDESCDDEEEAVIYEVASLQPAARSVMVASPIHVKGALVNIPKRIPPPLPARSAARVSRARSDIGDVSHLHSPVASVFTPSPRRSLDEEATRNEVTESPITQHDKFKVEISAPETAPEANAVPALKSPESEPELASLEVPSQAAPGAFPSSDEDSAKNFALPARNPNRRSRTDAATTTTEELDSSSAAPAPTLTLLPVTYVPPPKDI</sequence>
<protein>
    <submittedName>
        <fullName evidence="3">LAS seventeen-binding protein</fullName>
    </submittedName>
</protein>
<dbReference type="OrthoDB" id="443981at2759"/>
<name>A0A8K0TVG0_9PEZI</name>
<dbReference type="Pfam" id="PF04366">
    <property type="entry name" value="Ysc84"/>
    <property type="match status" value="1"/>
</dbReference>
<feature type="region of interest" description="Disordered" evidence="1">
    <location>
        <begin position="17"/>
        <end position="44"/>
    </location>
</feature>
<feature type="compositionally biased region" description="Basic and acidic residues" evidence="1">
    <location>
        <begin position="601"/>
        <end position="612"/>
    </location>
</feature>
<feature type="compositionally biased region" description="Polar residues" evidence="1">
    <location>
        <begin position="458"/>
        <end position="496"/>
    </location>
</feature>
<feature type="compositionally biased region" description="Basic and acidic residues" evidence="1">
    <location>
        <begin position="435"/>
        <end position="445"/>
    </location>
</feature>
<dbReference type="EMBL" id="JAGPXD010000001">
    <property type="protein sequence ID" value="KAH7375881.1"/>
    <property type="molecule type" value="Genomic_DNA"/>
</dbReference>
<reference evidence="3" key="1">
    <citation type="journal article" date="2021" name="Nat. Commun.">
        <title>Genetic determinants of endophytism in the Arabidopsis root mycobiome.</title>
        <authorList>
            <person name="Mesny F."/>
            <person name="Miyauchi S."/>
            <person name="Thiergart T."/>
            <person name="Pickel B."/>
            <person name="Atanasova L."/>
            <person name="Karlsson M."/>
            <person name="Huettel B."/>
            <person name="Barry K.W."/>
            <person name="Haridas S."/>
            <person name="Chen C."/>
            <person name="Bauer D."/>
            <person name="Andreopoulos W."/>
            <person name="Pangilinan J."/>
            <person name="LaButti K."/>
            <person name="Riley R."/>
            <person name="Lipzen A."/>
            <person name="Clum A."/>
            <person name="Drula E."/>
            <person name="Henrissat B."/>
            <person name="Kohler A."/>
            <person name="Grigoriev I.V."/>
            <person name="Martin F.M."/>
            <person name="Hacquard S."/>
        </authorList>
    </citation>
    <scope>NUCLEOTIDE SEQUENCE</scope>
    <source>
        <strain evidence="3">MPI-CAGE-AT-0016</strain>
    </source>
</reference>
<dbReference type="CDD" id="cd11524">
    <property type="entry name" value="SYLF"/>
    <property type="match status" value="1"/>
</dbReference>
<evidence type="ECO:0000259" key="2">
    <source>
        <dbReference type="Pfam" id="PF04366"/>
    </source>
</evidence>
<dbReference type="GO" id="GO:0035091">
    <property type="term" value="F:phosphatidylinositol binding"/>
    <property type="evidence" value="ECO:0007669"/>
    <property type="project" value="TreeGrafter"/>
</dbReference>
<keyword evidence="4" id="KW-1185">Reference proteome</keyword>
<feature type="domain" description="Ysc84 actin-binding" evidence="2">
    <location>
        <begin position="160"/>
        <end position="288"/>
    </location>
</feature>
<feature type="compositionally biased region" description="Low complexity" evidence="1">
    <location>
        <begin position="368"/>
        <end position="380"/>
    </location>
</feature>
<dbReference type="InterPro" id="IPR051702">
    <property type="entry name" value="SH3_domain_YSC84-like"/>
</dbReference>
<evidence type="ECO:0000313" key="3">
    <source>
        <dbReference type="EMBL" id="KAH7375881.1"/>
    </source>
</evidence>
<feature type="compositionally biased region" description="Low complexity" evidence="1">
    <location>
        <begin position="690"/>
        <end position="716"/>
    </location>
</feature>
<proteinExistence type="predicted"/>
<feature type="compositionally biased region" description="Acidic residues" evidence="1">
    <location>
        <begin position="502"/>
        <end position="528"/>
    </location>
</feature>
<evidence type="ECO:0000313" key="4">
    <source>
        <dbReference type="Proteomes" id="UP000813385"/>
    </source>
</evidence>
<feature type="region of interest" description="Disordered" evidence="1">
    <location>
        <begin position="354"/>
        <end position="445"/>
    </location>
</feature>
<feature type="region of interest" description="Disordered" evidence="1">
    <location>
        <begin position="458"/>
        <end position="528"/>
    </location>
</feature>
<feature type="compositionally biased region" description="Polar residues" evidence="1">
    <location>
        <begin position="381"/>
        <end position="399"/>
    </location>
</feature>
<accession>A0A8K0TVG0</accession>
<feature type="compositionally biased region" description="Polar residues" evidence="1">
    <location>
        <begin position="407"/>
        <end position="421"/>
    </location>
</feature>
<gene>
    <name evidence="3" type="ORF">B0T11DRAFT_14532</name>
</gene>
<organism evidence="3 4">
    <name type="scientific">Plectosphaerella cucumerina</name>
    <dbReference type="NCBI Taxonomy" id="40658"/>
    <lineage>
        <taxon>Eukaryota</taxon>
        <taxon>Fungi</taxon>
        <taxon>Dikarya</taxon>
        <taxon>Ascomycota</taxon>
        <taxon>Pezizomycotina</taxon>
        <taxon>Sordariomycetes</taxon>
        <taxon>Hypocreomycetidae</taxon>
        <taxon>Glomerellales</taxon>
        <taxon>Plectosphaerellaceae</taxon>
        <taxon>Plectosphaerella</taxon>
    </lineage>
</organism>
<evidence type="ECO:0000256" key="1">
    <source>
        <dbReference type="SAM" id="MobiDB-lite"/>
    </source>
</evidence>
<dbReference type="PANTHER" id="PTHR15629:SF8">
    <property type="entry name" value="DUF500 DOMAIN PROTEIN (AFU_ORTHOLOGUE AFUA_5G07310)"/>
    <property type="match status" value="1"/>
</dbReference>
<dbReference type="InterPro" id="IPR007461">
    <property type="entry name" value="Ysc84_actin-binding"/>
</dbReference>
<dbReference type="PANTHER" id="PTHR15629">
    <property type="entry name" value="SH3YL1 PROTEIN"/>
    <property type="match status" value="1"/>
</dbReference>
<comment type="caution">
    <text evidence="3">The sequence shown here is derived from an EMBL/GenBank/DDBJ whole genome shotgun (WGS) entry which is preliminary data.</text>
</comment>